<evidence type="ECO:0000256" key="1">
    <source>
        <dbReference type="ARBA" id="ARBA00005964"/>
    </source>
</evidence>
<proteinExistence type="inferred from homology"/>
<keyword evidence="4" id="KW-1015">Disulfide bond</keyword>
<dbReference type="PROSITE" id="PS00122">
    <property type="entry name" value="CARBOXYLESTERASE_B_1"/>
    <property type="match status" value="1"/>
</dbReference>
<dbReference type="InterPro" id="IPR002018">
    <property type="entry name" value="CarbesteraseB"/>
</dbReference>
<feature type="domain" description="Carboxylesterase type B" evidence="7">
    <location>
        <begin position="21"/>
        <end position="515"/>
    </location>
</feature>
<keyword evidence="2" id="KW-0719">Serine esterase</keyword>
<evidence type="ECO:0000256" key="2">
    <source>
        <dbReference type="ARBA" id="ARBA00022487"/>
    </source>
</evidence>
<organism evidence="8 9">
    <name type="scientific">Diatraea saccharalis</name>
    <name type="common">sugarcane borer</name>
    <dbReference type="NCBI Taxonomy" id="40085"/>
    <lineage>
        <taxon>Eukaryota</taxon>
        <taxon>Metazoa</taxon>
        <taxon>Ecdysozoa</taxon>
        <taxon>Arthropoda</taxon>
        <taxon>Hexapoda</taxon>
        <taxon>Insecta</taxon>
        <taxon>Pterygota</taxon>
        <taxon>Neoptera</taxon>
        <taxon>Endopterygota</taxon>
        <taxon>Lepidoptera</taxon>
        <taxon>Glossata</taxon>
        <taxon>Ditrysia</taxon>
        <taxon>Pyraloidea</taxon>
        <taxon>Crambidae</taxon>
        <taxon>Crambinae</taxon>
        <taxon>Diatraea</taxon>
    </lineage>
</organism>
<keyword evidence="9" id="KW-1185">Reference proteome</keyword>
<evidence type="ECO:0000256" key="5">
    <source>
        <dbReference type="ARBA" id="ARBA00023180"/>
    </source>
</evidence>
<accession>A0A9N9WEL5</accession>
<reference evidence="8" key="1">
    <citation type="submission" date="2021-12" db="EMBL/GenBank/DDBJ databases">
        <authorList>
            <person name="King R."/>
        </authorList>
    </citation>
    <scope>NUCLEOTIDE SEQUENCE</scope>
</reference>
<dbReference type="InterPro" id="IPR029058">
    <property type="entry name" value="AB_hydrolase_fold"/>
</dbReference>
<evidence type="ECO:0000256" key="4">
    <source>
        <dbReference type="ARBA" id="ARBA00023157"/>
    </source>
</evidence>
<dbReference type="Gene3D" id="3.40.50.1820">
    <property type="entry name" value="alpha/beta hydrolase"/>
    <property type="match status" value="1"/>
</dbReference>
<dbReference type="PANTHER" id="PTHR43142:SF1">
    <property type="entry name" value="CARBOXYLIC ESTER HYDROLASE"/>
    <property type="match status" value="1"/>
</dbReference>
<dbReference type="SUPFAM" id="SSF53474">
    <property type="entry name" value="alpha/beta-Hydrolases"/>
    <property type="match status" value="1"/>
</dbReference>
<dbReference type="Proteomes" id="UP001153714">
    <property type="component" value="Chromosome 4"/>
</dbReference>
<evidence type="ECO:0000256" key="3">
    <source>
        <dbReference type="ARBA" id="ARBA00022801"/>
    </source>
</evidence>
<name>A0A9N9WEL5_9NEOP</name>
<dbReference type="PANTHER" id="PTHR43142">
    <property type="entry name" value="CARBOXYLIC ESTER HYDROLASE"/>
    <property type="match status" value="1"/>
</dbReference>
<dbReference type="AlphaFoldDB" id="A0A9N9WEL5"/>
<keyword evidence="5" id="KW-0325">Glycoprotein</keyword>
<dbReference type="InterPro" id="IPR019826">
    <property type="entry name" value="Carboxylesterase_B_AS"/>
</dbReference>
<protein>
    <recommendedName>
        <fullName evidence="6">Carboxylic ester hydrolase</fullName>
        <ecNumber evidence="6">3.1.1.-</ecNumber>
    </recommendedName>
</protein>
<keyword evidence="6" id="KW-0732">Signal</keyword>
<dbReference type="Pfam" id="PF00135">
    <property type="entry name" value="COesterase"/>
    <property type="match status" value="1"/>
</dbReference>
<evidence type="ECO:0000259" key="7">
    <source>
        <dbReference type="Pfam" id="PF00135"/>
    </source>
</evidence>
<gene>
    <name evidence="8" type="ORF">DIATSA_LOCUS9335</name>
</gene>
<dbReference type="EC" id="3.1.1.-" evidence="6"/>
<comment type="similarity">
    <text evidence="1 6">Belongs to the type-B carboxylesterase/lipase family.</text>
</comment>
<reference evidence="8" key="2">
    <citation type="submission" date="2022-10" db="EMBL/GenBank/DDBJ databases">
        <authorList>
            <consortium name="ENA_rothamsted_submissions"/>
            <consortium name="culmorum"/>
            <person name="King R."/>
        </authorList>
    </citation>
    <scope>NUCLEOTIDE SEQUENCE</scope>
</reference>
<evidence type="ECO:0000313" key="9">
    <source>
        <dbReference type="Proteomes" id="UP001153714"/>
    </source>
</evidence>
<dbReference type="EMBL" id="OU893335">
    <property type="protein sequence ID" value="CAG9791740.1"/>
    <property type="molecule type" value="Genomic_DNA"/>
</dbReference>
<evidence type="ECO:0000256" key="6">
    <source>
        <dbReference type="RuleBase" id="RU361235"/>
    </source>
</evidence>
<feature type="chain" id="PRO_5040537786" description="Carboxylic ester hydrolase" evidence="6">
    <location>
        <begin position="18"/>
        <end position="532"/>
    </location>
</feature>
<sequence length="532" mass="60710">MWRHVCFMFIAARVAYSNTILVNTPVGLIRGAKALDGEYYTFFGIPYGSVNRTNLFGAPEKYPKFDYIFEAVNDSAICAQIQDNIIQGTSDCLQLNIFVPISANIDHRLPVMVHIHGGYFIFGSKSSEIYGPKYLVRHDVILVVINYRLGPYGFMCLDIPEVPGNQGLKDQVLALRWIKQNIESFGGDATKITVFGVSAGGHSIEFHMLSDNEILFNNAILQSGSAEAATVFTDHDKIAPIRIAKRLGLSTNSLTKAITYLSSLDTNKVIQASNDLSITFKPCVEKKFKGVTPFLTRHWVNADIPKVKDISILLGFCENELLLQNINSSISEFPALIRNRLRNTFNFDYRNLIRAQKVIQNYYLRNKNVNTDLPIAAYFDSDFTYIHPIQRSIKKFLKSKPKSLFYYMFSYNGTRNFRKNAEKIKIGSAVHADEIGYLFDVESLVEEQNPEDMLVLDRMTTMWTNFAKYGDPTPYTSDLLDVKWTQLSNKRYTYLNINSTSTIGQRPAADRMTFWDLFYINNKKYQKGYHDD</sequence>
<dbReference type="OrthoDB" id="19653at2759"/>
<feature type="signal peptide" evidence="6">
    <location>
        <begin position="1"/>
        <end position="17"/>
    </location>
</feature>
<dbReference type="GO" id="GO:0052689">
    <property type="term" value="F:carboxylic ester hydrolase activity"/>
    <property type="evidence" value="ECO:0007669"/>
    <property type="project" value="UniProtKB-KW"/>
</dbReference>
<evidence type="ECO:0000313" key="8">
    <source>
        <dbReference type="EMBL" id="CAG9791740.1"/>
    </source>
</evidence>
<keyword evidence="3 6" id="KW-0378">Hydrolase</keyword>